<gene>
    <name evidence="1" type="ORF">SAMN02983003_3107</name>
</gene>
<sequence>MEPSRLMACLTAIRWRPLTLAQALSINRAQVNTWLLGEEQIPVRVASWLEALCFNHEAAELLTPKVVATKDGLKIAEMAFAEHVPVYAYHLLRRLGQHPVSLLSLYGTDDEAAVFFLVSRGLAERAAENLLITLDGRRIGNVET</sequence>
<keyword evidence="2" id="KW-1185">Reference proteome</keyword>
<organism evidence="1 2">
    <name type="scientific">Devosia enhydra</name>
    <dbReference type="NCBI Taxonomy" id="665118"/>
    <lineage>
        <taxon>Bacteria</taxon>
        <taxon>Pseudomonadati</taxon>
        <taxon>Pseudomonadota</taxon>
        <taxon>Alphaproteobacteria</taxon>
        <taxon>Hyphomicrobiales</taxon>
        <taxon>Devosiaceae</taxon>
        <taxon>Devosia</taxon>
    </lineage>
</organism>
<evidence type="ECO:0000313" key="2">
    <source>
        <dbReference type="Proteomes" id="UP000183447"/>
    </source>
</evidence>
<proteinExistence type="predicted"/>
<evidence type="ECO:0000313" key="1">
    <source>
        <dbReference type="EMBL" id="SFZ85935.1"/>
    </source>
</evidence>
<reference evidence="1 2" key="1">
    <citation type="submission" date="2016-11" db="EMBL/GenBank/DDBJ databases">
        <authorList>
            <person name="Jaros S."/>
            <person name="Januszkiewicz K."/>
            <person name="Wedrychowicz H."/>
        </authorList>
    </citation>
    <scope>NUCLEOTIDE SEQUENCE [LARGE SCALE GENOMIC DNA]</scope>
    <source>
        <strain evidence="1 2">ATCC 23634</strain>
    </source>
</reference>
<dbReference type="Proteomes" id="UP000183447">
    <property type="component" value="Unassembled WGS sequence"/>
</dbReference>
<accession>A0A1K2I0Y9</accession>
<protein>
    <submittedName>
        <fullName evidence="1">Uncharacterized protein</fullName>
    </submittedName>
</protein>
<name>A0A1K2I0Y9_9HYPH</name>
<dbReference type="OrthoDB" id="7268941at2"/>
<dbReference type="RefSeq" id="WP_143145840.1">
    <property type="nucleotide sequence ID" value="NZ_FPKU01000003.1"/>
</dbReference>
<dbReference type="EMBL" id="FPKU01000003">
    <property type="protein sequence ID" value="SFZ85935.1"/>
    <property type="molecule type" value="Genomic_DNA"/>
</dbReference>
<dbReference type="AlphaFoldDB" id="A0A1K2I0Y9"/>